<dbReference type="Proteomes" id="UP000824165">
    <property type="component" value="Unassembled WGS sequence"/>
</dbReference>
<evidence type="ECO:0000313" key="3">
    <source>
        <dbReference type="Proteomes" id="UP000824165"/>
    </source>
</evidence>
<accession>A0A9D1H1C3</accession>
<dbReference type="InterPro" id="IPR051531">
    <property type="entry name" value="N-acetyltransferase"/>
</dbReference>
<proteinExistence type="predicted"/>
<dbReference type="PANTHER" id="PTHR43792:SF1">
    <property type="entry name" value="N-ACETYLTRANSFERASE DOMAIN-CONTAINING PROTEIN"/>
    <property type="match status" value="1"/>
</dbReference>
<dbReference type="InterPro" id="IPR000182">
    <property type="entry name" value="GNAT_dom"/>
</dbReference>
<organism evidence="2 3">
    <name type="scientific">Candidatus Ornithomonoglobus intestinigallinarum</name>
    <dbReference type="NCBI Taxonomy" id="2840894"/>
    <lineage>
        <taxon>Bacteria</taxon>
        <taxon>Bacillati</taxon>
        <taxon>Bacillota</taxon>
        <taxon>Clostridia</taxon>
        <taxon>Candidatus Ornithomonoglobus</taxon>
    </lineage>
</organism>
<sequence length="190" mass="21947">MGNKVILETPRLVLREMNGEDYAALCRILRDKDVMYAYEHAFEDEEVRSWLNNQLLRYEQYGFGLWAVVLKSSGEMIGQCGITMQDCAGEQVIEVGYLFAKAYWHKGYASEAARACRDYAFDVLGAERVYSIIRDTNTASQNVAKRNGMTAGKIFVKHYYNMDMPHIAYSISRKEFEHEKCGKENNRSHR</sequence>
<dbReference type="AlphaFoldDB" id="A0A9D1H1C3"/>
<feature type="domain" description="N-acetyltransferase" evidence="1">
    <location>
        <begin position="12"/>
        <end position="174"/>
    </location>
</feature>
<dbReference type="PANTHER" id="PTHR43792">
    <property type="entry name" value="GNAT FAMILY, PUTATIVE (AFU_ORTHOLOGUE AFUA_3G00765)-RELATED-RELATED"/>
    <property type="match status" value="1"/>
</dbReference>
<dbReference type="GO" id="GO:0016747">
    <property type="term" value="F:acyltransferase activity, transferring groups other than amino-acyl groups"/>
    <property type="evidence" value="ECO:0007669"/>
    <property type="project" value="InterPro"/>
</dbReference>
<dbReference type="Gene3D" id="3.40.630.30">
    <property type="match status" value="1"/>
</dbReference>
<name>A0A9D1H1C3_9FIRM</name>
<dbReference type="PROSITE" id="PS51186">
    <property type="entry name" value="GNAT"/>
    <property type="match status" value="1"/>
</dbReference>
<evidence type="ECO:0000259" key="1">
    <source>
        <dbReference type="PROSITE" id="PS51186"/>
    </source>
</evidence>
<protein>
    <submittedName>
        <fullName evidence="2">GNAT family N-acetyltransferase</fullName>
    </submittedName>
</protein>
<comment type="caution">
    <text evidence="2">The sequence shown here is derived from an EMBL/GenBank/DDBJ whole genome shotgun (WGS) entry which is preliminary data.</text>
</comment>
<dbReference type="Pfam" id="PF13302">
    <property type="entry name" value="Acetyltransf_3"/>
    <property type="match status" value="1"/>
</dbReference>
<dbReference type="InterPro" id="IPR016181">
    <property type="entry name" value="Acyl_CoA_acyltransferase"/>
</dbReference>
<dbReference type="SUPFAM" id="SSF55729">
    <property type="entry name" value="Acyl-CoA N-acyltransferases (Nat)"/>
    <property type="match status" value="1"/>
</dbReference>
<gene>
    <name evidence="2" type="ORF">IAA60_02290</name>
</gene>
<reference evidence="2" key="1">
    <citation type="submission" date="2020-10" db="EMBL/GenBank/DDBJ databases">
        <authorList>
            <person name="Gilroy R."/>
        </authorList>
    </citation>
    <scope>NUCLEOTIDE SEQUENCE</scope>
    <source>
        <strain evidence="2">CHK181-108</strain>
    </source>
</reference>
<evidence type="ECO:0000313" key="2">
    <source>
        <dbReference type="EMBL" id="HIT84715.1"/>
    </source>
</evidence>
<dbReference type="EMBL" id="DVLU01000019">
    <property type="protein sequence ID" value="HIT84715.1"/>
    <property type="molecule type" value="Genomic_DNA"/>
</dbReference>
<reference evidence="2" key="2">
    <citation type="journal article" date="2021" name="PeerJ">
        <title>Extensive microbial diversity within the chicken gut microbiome revealed by metagenomics and culture.</title>
        <authorList>
            <person name="Gilroy R."/>
            <person name="Ravi A."/>
            <person name="Getino M."/>
            <person name="Pursley I."/>
            <person name="Horton D.L."/>
            <person name="Alikhan N.F."/>
            <person name="Baker D."/>
            <person name="Gharbi K."/>
            <person name="Hall N."/>
            <person name="Watson M."/>
            <person name="Adriaenssens E.M."/>
            <person name="Foster-Nyarko E."/>
            <person name="Jarju S."/>
            <person name="Secka A."/>
            <person name="Antonio M."/>
            <person name="Oren A."/>
            <person name="Chaudhuri R.R."/>
            <person name="La Ragione R."/>
            <person name="Hildebrand F."/>
            <person name="Pallen M.J."/>
        </authorList>
    </citation>
    <scope>NUCLEOTIDE SEQUENCE</scope>
    <source>
        <strain evidence="2">CHK181-108</strain>
    </source>
</reference>